<sequence length="476" mass="57067">MLETDLFEIDMTIDKENLRATRDYLTNKIKSMNCEFENIFVNTTKYKDELKKINVVIDKVELPYLYFLPDLSKQPLLNVKPMMMTTQYSATYRLGKFLNQLLQPVIDIYQQGRIFHNGTDFLEKFHNYIDQYDRLRSTTNFVTITINNFYHLVPHHILLSTLLDFFVKYYHLPIVENIHITKIVRLTSLFLHNNRFYYDGKIYRFLKGGPSNSGLIETLSNIYLNRMDNFLIDQSSTKQNEFYGRYQNQIFFTWNQSLDELEQILKPMKSEYHHLSFDIHIGKNLNYLDLYLENRHSLLYSRVHRQPNQQPYTLPYISSKGDSIRKHSHWLRSSLIRAVRYCTTIEDFNQERIYLEMACLANGYSVEFVQKHIEHFSMQHYFNNGLLINIHMKNFKKQDLLKRNRRFHLSYLYDNMSPKGIFNKKLSEILSQNIQLENTTFENNKLQFIITTKHQYSLNSLLSEQRPTHPILNKIN</sequence>
<accession>A0A821TRS3</accession>
<protein>
    <recommendedName>
        <fullName evidence="1">Helix-turn-helix domain-containing protein</fullName>
    </recommendedName>
</protein>
<dbReference type="Pfam" id="PF26215">
    <property type="entry name" value="HTH_animal"/>
    <property type="match status" value="1"/>
</dbReference>
<evidence type="ECO:0000313" key="3">
    <source>
        <dbReference type="Proteomes" id="UP000663838"/>
    </source>
</evidence>
<dbReference type="PANTHER" id="PTHR21301:SF10">
    <property type="entry name" value="REVERSE TRANSCRIPTASE DOMAIN-CONTAINING PROTEIN"/>
    <property type="match status" value="1"/>
</dbReference>
<comment type="caution">
    <text evidence="2">The sequence shown here is derived from an EMBL/GenBank/DDBJ whole genome shotgun (WGS) entry which is preliminary data.</text>
</comment>
<gene>
    <name evidence="2" type="ORF">TOA249_LOCUS29011</name>
</gene>
<dbReference type="Proteomes" id="UP000663838">
    <property type="component" value="Unassembled WGS sequence"/>
</dbReference>
<proteinExistence type="predicted"/>
<evidence type="ECO:0000313" key="2">
    <source>
        <dbReference type="EMBL" id="CAF4877779.1"/>
    </source>
</evidence>
<dbReference type="AlphaFoldDB" id="A0A821TRS3"/>
<dbReference type="EMBL" id="CAJOBS010004262">
    <property type="protein sequence ID" value="CAF4877779.1"/>
    <property type="molecule type" value="Genomic_DNA"/>
</dbReference>
<organism evidence="2 3">
    <name type="scientific">Rotaria socialis</name>
    <dbReference type="NCBI Taxonomy" id="392032"/>
    <lineage>
        <taxon>Eukaryota</taxon>
        <taxon>Metazoa</taxon>
        <taxon>Spiralia</taxon>
        <taxon>Gnathifera</taxon>
        <taxon>Rotifera</taxon>
        <taxon>Eurotatoria</taxon>
        <taxon>Bdelloidea</taxon>
        <taxon>Philodinida</taxon>
        <taxon>Philodinidae</taxon>
        <taxon>Rotaria</taxon>
    </lineage>
</organism>
<feature type="domain" description="Helix-turn-helix" evidence="1">
    <location>
        <begin position="330"/>
        <end position="373"/>
    </location>
</feature>
<dbReference type="PANTHER" id="PTHR21301">
    <property type="entry name" value="REVERSE TRANSCRIPTASE"/>
    <property type="match status" value="1"/>
</dbReference>
<evidence type="ECO:0000259" key="1">
    <source>
        <dbReference type="Pfam" id="PF26215"/>
    </source>
</evidence>
<dbReference type="InterPro" id="IPR058912">
    <property type="entry name" value="HTH_animal"/>
</dbReference>
<name>A0A821TRS3_9BILA</name>
<reference evidence="2" key="1">
    <citation type="submission" date="2021-02" db="EMBL/GenBank/DDBJ databases">
        <authorList>
            <person name="Nowell W R."/>
        </authorList>
    </citation>
    <scope>NUCLEOTIDE SEQUENCE</scope>
</reference>